<proteinExistence type="predicted"/>
<dbReference type="InterPro" id="IPR011129">
    <property type="entry name" value="CSD"/>
</dbReference>
<dbReference type="PRINTS" id="PR00050">
    <property type="entry name" value="COLDSHOCK"/>
</dbReference>
<feature type="compositionally biased region" description="Basic and acidic residues" evidence="1">
    <location>
        <begin position="100"/>
        <end position="114"/>
    </location>
</feature>
<evidence type="ECO:0000313" key="4">
    <source>
        <dbReference type="Proteomes" id="UP000002009"/>
    </source>
</evidence>
<feature type="region of interest" description="Disordered" evidence="1">
    <location>
        <begin position="64"/>
        <end position="122"/>
    </location>
</feature>
<sequence>MTGKVTGKVKWFNTQKGFGFITPDDGSDEIFVHQTAIHSEGFRSLREDEPVEFVIEKSDDGRTKAIEVTGPDGATVQGAPRRMTYSRGGRGGGRGRGRKGKADGEGGDDAKAEDATPAAEAA</sequence>
<dbReference type="SMART" id="SM00357">
    <property type="entry name" value="CSP"/>
    <property type="match status" value="1"/>
</dbReference>
<keyword evidence="4" id="KW-1185">Reference proteome</keyword>
<dbReference type="KEGG" id="mis:MICPUN_55723"/>
<dbReference type="PANTHER" id="PTHR46565:SF20">
    <property type="entry name" value="COLD SHOCK DOMAIN-CONTAINING PROTEIN 4"/>
    <property type="match status" value="1"/>
</dbReference>
<dbReference type="Pfam" id="PF00313">
    <property type="entry name" value="CSD"/>
    <property type="match status" value="1"/>
</dbReference>
<dbReference type="PROSITE" id="PS51857">
    <property type="entry name" value="CSD_2"/>
    <property type="match status" value="1"/>
</dbReference>
<dbReference type="eggNOG" id="KOG3070">
    <property type="taxonomic scope" value="Eukaryota"/>
</dbReference>
<dbReference type="InterPro" id="IPR019844">
    <property type="entry name" value="CSD_CS"/>
</dbReference>
<dbReference type="CDD" id="cd04458">
    <property type="entry name" value="CSP_CDS"/>
    <property type="match status" value="1"/>
</dbReference>
<dbReference type="InterPro" id="IPR002059">
    <property type="entry name" value="CSP_DNA-bd"/>
</dbReference>
<dbReference type="PROSITE" id="PS00352">
    <property type="entry name" value="CSD_1"/>
    <property type="match status" value="1"/>
</dbReference>
<dbReference type="Gene3D" id="2.40.50.140">
    <property type="entry name" value="Nucleic acid-binding proteins"/>
    <property type="match status" value="1"/>
</dbReference>
<dbReference type="SUPFAM" id="SSF50249">
    <property type="entry name" value="Nucleic acid-binding proteins"/>
    <property type="match status" value="1"/>
</dbReference>
<dbReference type="STRING" id="296587.C1DZ42"/>
<dbReference type="EMBL" id="CP001323">
    <property type="protein sequence ID" value="ACO61542.1"/>
    <property type="molecule type" value="Genomic_DNA"/>
</dbReference>
<dbReference type="PANTHER" id="PTHR46565">
    <property type="entry name" value="COLD SHOCK DOMAIN PROTEIN 2"/>
    <property type="match status" value="1"/>
</dbReference>
<dbReference type="InParanoid" id="C1DZ42"/>
<dbReference type="GO" id="GO:0003676">
    <property type="term" value="F:nucleic acid binding"/>
    <property type="evidence" value="ECO:0007669"/>
    <property type="project" value="InterPro"/>
</dbReference>
<dbReference type="OrthoDB" id="422005at2759"/>
<organism evidence="3 4">
    <name type="scientific">Micromonas commoda (strain RCC299 / NOUM17 / CCMP2709)</name>
    <name type="common">Picoplanktonic green alga</name>
    <dbReference type="NCBI Taxonomy" id="296587"/>
    <lineage>
        <taxon>Eukaryota</taxon>
        <taxon>Viridiplantae</taxon>
        <taxon>Chlorophyta</taxon>
        <taxon>Mamiellophyceae</taxon>
        <taxon>Mamiellales</taxon>
        <taxon>Mamiellaceae</taxon>
        <taxon>Micromonas</taxon>
    </lineage>
</organism>
<dbReference type="OMA" id="GKVVSWM"/>
<reference evidence="3 4" key="1">
    <citation type="journal article" date="2009" name="Science">
        <title>Green evolution and dynamic adaptations revealed by genomes of the marine picoeukaryotes Micromonas.</title>
        <authorList>
            <person name="Worden A.Z."/>
            <person name="Lee J.H."/>
            <person name="Mock T."/>
            <person name="Rouze P."/>
            <person name="Simmons M.P."/>
            <person name="Aerts A.L."/>
            <person name="Allen A.E."/>
            <person name="Cuvelier M.L."/>
            <person name="Derelle E."/>
            <person name="Everett M.V."/>
            <person name="Foulon E."/>
            <person name="Grimwood J."/>
            <person name="Gundlach H."/>
            <person name="Henrissat B."/>
            <person name="Napoli C."/>
            <person name="McDonald S.M."/>
            <person name="Parker M.S."/>
            <person name="Rombauts S."/>
            <person name="Salamov A."/>
            <person name="Von Dassow P."/>
            <person name="Badger J.H."/>
            <person name="Coutinho P.M."/>
            <person name="Demir E."/>
            <person name="Dubchak I."/>
            <person name="Gentemann C."/>
            <person name="Eikrem W."/>
            <person name="Gready J.E."/>
            <person name="John U."/>
            <person name="Lanier W."/>
            <person name="Lindquist E.A."/>
            <person name="Lucas S."/>
            <person name="Mayer K.F."/>
            <person name="Moreau H."/>
            <person name="Not F."/>
            <person name="Otillar R."/>
            <person name="Panaud O."/>
            <person name="Pangilinan J."/>
            <person name="Paulsen I."/>
            <person name="Piegu B."/>
            <person name="Poliakov A."/>
            <person name="Robbens S."/>
            <person name="Schmutz J."/>
            <person name="Toulza E."/>
            <person name="Wyss T."/>
            <person name="Zelensky A."/>
            <person name="Zhou K."/>
            <person name="Armbrust E.V."/>
            <person name="Bhattacharya D."/>
            <person name="Goodenough U.W."/>
            <person name="Van de Peer Y."/>
            <person name="Grigoriev I.V."/>
        </authorList>
    </citation>
    <scope>NUCLEOTIDE SEQUENCE [LARGE SCALE GENOMIC DNA]</scope>
    <source>
        <strain evidence="4">RCC299 / NOUM17</strain>
    </source>
</reference>
<accession>C1DZ42</accession>
<evidence type="ECO:0000256" key="1">
    <source>
        <dbReference type="SAM" id="MobiDB-lite"/>
    </source>
</evidence>
<gene>
    <name evidence="3" type="primary">CSD</name>
    <name evidence="3" type="ORF">MICPUN_55723</name>
</gene>
<feature type="domain" description="CSD" evidence="2">
    <location>
        <begin position="4"/>
        <end position="70"/>
    </location>
</feature>
<dbReference type="GeneID" id="8241474"/>
<dbReference type="InterPro" id="IPR012340">
    <property type="entry name" value="NA-bd_OB-fold"/>
</dbReference>
<evidence type="ECO:0000259" key="2">
    <source>
        <dbReference type="PROSITE" id="PS51857"/>
    </source>
</evidence>
<evidence type="ECO:0000313" key="3">
    <source>
        <dbReference type="EMBL" id="ACO61542.1"/>
    </source>
</evidence>
<name>C1DZ42_MICCC</name>
<protein>
    <submittedName>
        <fullName evidence="3">Cold-shock DNA binding protein</fullName>
    </submittedName>
</protein>
<dbReference type="AlphaFoldDB" id="C1DZ42"/>
<dbReference type="RefSeq" id="XP_002500284.1">
    <property type="nucleotide sequence ID" value="XM_002500238.1"/>
</dbReference>
<dbReference type="Proteomes" id="UP000002009">
    <property type="component" value="Chromosome 2"/>
</dbReference>